<dbReference type="InterPro" id="IPR058525">
    <property type="entry name" value="DUF8212"/>
</dbReference>
<accession>A0AAJ0FUJ4</accession>
<evidence type="ECO:0000256" key="4">
    <source>
        <dbReference type="PROSITE-ProRule" id="PRU00228"/>
    </source>
</evidence>
<dbReference type="SUPFAM" id="SSF57850">
    <property type="entry name" value="RING/U-box"/>
    <property type="match status" value="1"/>
</dbReference>
<dbReference type="Pfam" id="PF26640">
    <property type="entry name" value="DUF8212"/>
    <property type="match status" value="1"/>
</dbReference>
<sequence length="498" mass="56384">MPFSAIDGLTKRCRPRICLAAQPASGLDSPRSSSANLNEPINSMCQWYLEAKICYVYLSDVTTCDLSADDSSFRQSAWFTRGWTLQELIAPAHVDFYNASWGKLGTKAGLKTTIMEITHIDMSMLEDGDPDAFSVTKRMSWASKRTTTRRGDRAYSLLGLFGINMPMVYGEGNRAFLRLQEEIMKHSDDQSIFAWTRGPYSVTNKGLSIEMPMVPWAMETYLVALDCERDHVDKGRIGIYLQLVEEEEQYARVPIGGADSQICHMQYTSEMVHRAVYVRQKECTPPPTRTLYGFWIRTAPQPINIEADAFNNRSINVETLSPSSGEGRMLIIPTGSSGTAGSIRYRTGSHTTTFTLGFDVNFNPICQWDSPINSHRKLSAAEAEADPSSMTSNFIHKRSRCCRYIKEAHPYRIVLAKETISSTKIWVLDIIDRSKLLFHPGISCGGCYTPILGRRYECRECTKFNYCDICYLTALETHPWHGFETIETPRDDVREHHL</sequence>
<reference evidence="6" key="1">
    <citation type="submission" date="2023-06" db="EMBL/GenBank/DDBJ databases">
        <title>Conoideocrella luteorostrata (Hypocreales: Clavicipitaceae), a potential biocontrol fungus for elongate hemlock scale in United States Christmas tree production areas.</title>
        <authorList>
            <person name="Barrett H."/>
            <person name="Lovett B."/>
            <person name="Macias A.M."/>
            <person name="Stajich J.E."/>
            <person name="Kasson M.T."/>
        </authorList>
    </citation>
    <scope>NUCLEOTIDE SEQUENCE</scope>
    <source>
        <strain evidence="6">ARSEF 14590</strain>
    </source>
</reference>
<dbReference type="Gene3D" id="3.30.60.90">
    <property type="match status" value="1"/>
</dbReference>
<comment type="caution">
    <text evidence="6">The sequence shown here is derived from an EMBL/GenBank/DDBJ whole genome shotgun (WGS) entry which is preliminary data.</text>
</comment>
<keyword evidence="7" id="KW-1185">Reference proteome</keyword>
<evidence type="ECO:0000313" key="7">
    <source>
        <dbReference type="Proteomes" id="UP001251528"/>
    </source>
</evidence>
<dbReference type="EMBL" id="JASWJB010000617">
    <property type="protein sequence ID" value="KAK2589575.1"/>
    <property type="molecule type" value="Genomic_DNA"/>
</dbReference>
<name>A0AAJ0FUJ4_9HYPO</name>
<organism evidence="6 7">
    <name type="scientific">Conoideocrella luteorostrata</name>
    <dbReference type="NCBI Taxonomy" id="1105319"/>
    <lineage>
        <taxon>Eukaryota</taxon>
        <taxon>Fungi</taxon>
        <taxon>Dikarya</taxon>
        <taxon>Ascomycota</taxon>
        <taxon>Pezizomycotina</taxon>
        <taxon>Sordariomycetes</taxon>
        <taxon>Hypocreomycetidae</taxon>
        <taxon>Hypocreales</taxon>
        <taxon>Clavicipitaceae</taxon>
        <taxon>Conoideocrella</taxon>
    </lineage>
</organism>
<evidence type="ECO:0000259" key="5">
    <source>
        <dbReference type="PROSITE" id="PS50135"/>
    </source>
</evidence>
<feature type="domain" description="ZZ-type" evidence="5">
    <location>
        <begin position="439"/>
        <end position="491"/>
    </location>
</feature>
<evidence type="ECO:0000256" key="1">
    <source>
        <dbReference type="ARBA" id="ARBA00022723"/>
    </source>
</evidence>
<dbReference type="InterPro" id="IPR043145">
    <property type="entry name" value="Znf_ZZ_sf"/>
</dbReference>
<dbReference type="PANTHER" id="PTHR10622:SF10">
    <property type="entry name" value="HET DOMAIN-CONTAINING PROTEIN"/>
    <property type="match status" value="1"/>
</dbReference>
<keyword evidence="1" id="KW-0479">Metal-binding</keyword>
<dbReference type="CDD" id="cd02249">
    <property type="entry name" value="ZZ"/>
    <property type="match status" value="1"/>
</dbReference>
<dbReference type="GO" id="GO:0008270">
    <property type="term" value="F:zinc ion binding"/>
    <property type="evidence" value="ECO:0007669"/>
    <property type="project" value="UniProtKB-KW"/>
</dbReference>
<dbReference type="PROSITE" id="PS50135">
    <property type="entry name" value="ZF_ZZ_2"/>
    <property type="match status" value="1"/>
</dbReference>
<keyword evidence="3" id="KW-0862">Zinc</keyword>
<dbReference type="Proteomes" id="UP001251528">
    <property type="component" value="Unassembled WGS sequence"/>
</dbReference>
<evidence type="ECO:0000256" key="3">
    <source>
        <dbReference type="ARBA" id="ARBA00022833"/>
    </source>
</evidence>
<evidence type="ECO:0000313" key="6">
    <source>
        <dbReference type="EMBL" id="KAK2589575.1"/>
    </source>
</evidence>
<dbReference type="PANTHER" id="PTHR10622">
    <property type="entry name" value="HET DOMAIN-CONTAINING PROTEIN"/>
    <property type="match status" value="1"/>
</dbReference>
<protein>
    <recommendedName>
        <fullName evidence="5">ZZ-type domain-containing protein</fullName>
    </recommendedName>
</protein>
<dbReference type="InterPro" id="IPR000433">
    <property type="entry name" value="Znf_ZZ"/>
</dbReference>
<evidence type="ECO:0000256" key="2">
    <source>
        <dbReference type="ARBA" id="ARBA00022771"/>
    </source>
</evidence>
<proteinExistence type="predicted"/>
<keyword evidence="2 4" id="KW-0863">Zinc-finger</keyword>
<dbReference type="AlphaFoldDB" id="A0AAJ0FUJ4"/>
<gene>
    <name evidence="6" type="ORF">QQS21_012744</name>
</gene>